<dbReference type="GO" id="GO:0140359">
    <property type="term" value="F:ABC-type transporter activity"/>
    <property type="evidence" value="ECO:0007669"/>
    <property type="project" value="InterPro"/>
</dbReference>
<feature type="transmembrane region" description="Helical" evidence="9">
    <location>
        <begin position="536"/>
        <end position="562"/>
    </location>
</feature>
<dbReference type="Gene3D" id="3.40.50.300">
    <property type="entry name" value="P-loop containing nucleotide triphosphate hydrolases"/>
    <property type="match status" value="1"/>
</dbReference>
<keyword evidence="3" id="KW-0813">Transport</keyword>
<dbReference type="SMART" id="SM00382">
    <property type="entry name" value="AAA"/>
    <property type="match status" value="1"/>
</dbReference>
<comment type="subcellular location">
    <subcellularLocation>
        <location evidence="1">Membrane</location>
        <topology evidence="1">Multi-pass membrane protein</topology>
    </subcellularLocation>
</comment>
<dbReference type="RefSeq" id="XP_054846593.1">
    <property type="nucleotide sequence ID" value="XM_054990618.1"/>
</dbReference>
<evidence type="ECO:0000313" key="11">
    <source>
        <dbReference type="Proteomes" id="UP001190640"/>
    </source>
</evidence>
<dbReference type="InterPro" id="IPR013525">
    <property type="entry name" value="ABC2_TM"/>
</dbReference>
<gene>
    <name evidence="12" type="primary">LOC129337110</name>
</gene>
<evidence type="ECO:0000256" key="5">
    <source>
        <dbReference type="ARBA" id="ARBA00022741"/>
    </source>
</evidence>
<dbReference type="Pfam" id="PF00005">
    <property type="entry name" value="ABC_tran"/>
    <property type="match status" value="1"/>
</dbReference>
<dbReference type="GO" id="GO:0016887">
    <property type="term" value="F:ATP hydrolysis activity"/>
    <property type="evidence" value="ECO:0007669"/>
    <property type="project" value="InterPro"/>
</dbReference>
<protein>
    <submittedName>
        <fullName evidence="12">Broad substrate specificity ATP-binding cassette transporter ABCG2-like</fullName>
    </submittedName>
</protein>
<dbReference type="InterPro" id="IPR043926">
    <property type="entry name" value="ABCG_dom"/>
</dbReference>
<feature type="transmembrane region" description="Helical" evidence="9">
    <location>
        <begin position="393"/>
        <end position="413"/>
    </location>
</feature>
<evidence type="ECO:0000256" key="3">
    <source>
        <dbReference type="ARBA" id="ARBA00022448"/>
    </source>
</evidence>
<dbReference type="Pfam" id="PF01061">
    <property type="entry name" value="ABC2_membrane"/>
    <property type="match status" value="1"/>
</dbReference>
<keyword evidence="4 9" id="KW-0812">Transmembrane</keyword>
<dbReference type="FunFam" id="3.40.50.300:FF:000622">
    <property type="entry name" value="ATP-binding cassette sub-family G member 2"/>
    <property type="match status" value="1"/>
</dbReference>
<dbReference type="GO" id="GO:0008514">
    <property type="term" value="F:organic anion transmembrane transporter activity"/>
    <property type="evidence" value="ECO:0007669"/>
    <property type="project" value="UniProtKB-ARBA"/>
</dbReference>
<dbReference type="GO" id="GO:0015562">
    <property type="term" value="F:efflux transmembrane transporter activity"/>
    <property type="evidence" value="ECO:0007669"/>
    <property type="project" value="UniProtKB-ARBA"/>
</dbReference>
<dbReference type="AlphaFoldDB" id="A0AA97JXZ7"/>
<dbReference type="GO" id="GO:0016324">
    <property type="term" value="C:apical plasma membrane"/>
    <property type="evidence" value="ECO:0007669"/>
    <property type="project" value="UniProtKB-ARBA"/>
</dbReference>
<keyword evidence="11" id="KW-1185">Reference proteome</keyword>
<evidence type="ECO:0000256" key="4">
    <source>
        <dbReference type="ARBA" id="ARBA00022692"/>
    </source>
</evidence>
<reference evidence="12" key="1">
    <citation type="submission" date="2025-08" db="UniProtKB">
        <authorList>
            <consortium name="RefSeq"/>
        </authorList>
    </citation>
    <scope>IDENTIFICATION</scope>
    <source>
        <tissue evidence="12">Blood</tissue>
    </source>
</reference>
<dbReference type="KEGG" id="emc:129337110"/>
<evidence type="ECO:0000256" key="7">
    <source>
        <dbReference type="ARBA" id="ARBA00022989"/>
    </source>
</evidence>
<dbReference type="GeneID" id="129337110"/>
<organism evidence="11 12">
    <name type="scientific">Eublepharis macularius</name>
    <name type="common">Leopard gecko</name>
    <name type="synonym">Cyrtodactylus macularius</name>
    <dbReference type="NCBI Taxonomy" id="481883"/>
    <lineage>
        <taxon>Eukaryota</taxon>
        <taxon>Metazoa</taxon>
        <taxon>Chordata</taxon>
        <taxon>Craniata</taxon>
        <taxon>Vertebrata</taxon>
        <taxon>Euteleostomi</taxon>
        <taxon>Lepidosauria</taxon>
        <taxon>Squamata</taxon>
        <taxon>Bifurcata</taxon>
        <taxon>Gekkota</taxon>
        <taxon>Eublepharidae</taxon>
        <taxon>Eublepharinae</taxon>
        <taxon>Eublepharis</taxon>
    </lineage>
</organism>
<keyword evidence="7 9" id="KW-1133">Transmembrane helix</keyword>
<name>A0AA97JXZ7_EUBMA</name>
<dbReference type="PANTHER" id="PTHR19241">
    <property type="entry name" value="ATP-BINDING CASSETTE TRANSPORTER"/>
    <property type="match status" value="1"/>
</dbReference>
<feature type="transmembrane region" description="Helical" evidence="9">
    <location>
        <begin position="502"/>
        <end position="524"/>
    </location>
</feature>
<dbReference type="CDD" id="cd03213">
    <property type="entry name" value="ABCG_EPDR"/>
    <property type="match status" value="1"/>
</dbReference>
<keyword evidence="6" id="KW-0067">ATP-binding</keyword>
<dbReference type="InterPro" id="IPR027417">
    <property type="entry name" value="P-loop_NTPase"/>
</dbReference>
<dbReference type="SUPFAM" id="SSF52540">
    <property type="entry name" value="P-loop containing nucleoside triphosphate hydrolases"/>
    <property type="match status" value="1"/>
</dbReference>
<feature type="transmembrane region" description="Helical" evidence="9">
    <location>
        <begin position="633"/>
        <end position="651"/>
    </location>
</feature>
<dbReference type="GO" id="GO:0005524">
    <property type="term" value="F:ATP binding"/>
    <property type="evidence" value="ECO:0007669"/>
    <property type="project" value="UniProtKB-KW"/>
</dbReference>
<feature type="transmembrane region" description="Helical" evidence="9">
    <location>
        <begin position="476"/>
        <end position="496"/>
    </location>
</feature>
<evidence type="ECO:0000256" key="6">
    <source>
        <dbReference type="ARBA" id="ARBA00022840"/>
    </source>
</evidence>
<keyword evidence="8 9" id="KW-0472">Membrane</keyword>
<accession>A0AA97JXZ7</accession>
<sequence>MTHKAQISIPILEANTNGVPNRKRSSQEDMARDTIVTFHNICYTVKTKSGFICCRETVEKDILRDINGIMRPGLNAILGPTGSGKSSLLDILAARKDPHGLSGDVLINGAPQPANFKCISGYVVQDDVVMGTLTVRENFQFSAALRLPKTVRPYEKEERINQIISELGLTKVADSKVGTQFIRGISGGERKRTNIGMELITDPAVLFLDEPTTGLDASTANAVLLLLKRMSRQRKTIIFSIHQPRYSIFRLFDNLTLLAAGRMLYHGPAQKAIEYFRSIGYECEPYNNPADFFLDVINGDSTAVASNKAENDIDSISEYISRDRTLAERLAEEYSSSSYYQETKEELEKLSLGSQHTTAAFREITYSTSFFHQFKWVSKRTFKNLIGNPQASIAQLCVTIFLGLVVGAIFFGVKNDASGLQNRIGAMFFMTTNQCFSSISAIELFVVEKKIFIHEYISGYYRTSAYFFSKLMADLIPMRTLPSIIFTGIIYFMLGLKPTAEAFFIMMFTLMMMSYTATSMALAIATGQSVVAVANLLMTIAFVFMIIFSGLLVNLTSILPWLSWLQYFSIPRYGMTALQVNEFTGLQFCNLTTNVNISDPNCVEISRLQPCTGEQYLESQGIDATAWGLWQNHLALACMAIIFLTIAYLKLRFMKKFS</sequence>
<dbReference type="InterPro" id="IPR003439">
    <property type="entry name" value="ABC_transporter-like_ATP-bd"/>
</dbReference>
<keyword evidence="5" id="KW-0547">Nucleotide-binding</keyword>
<dbReference type="InterPro" id="IPR003593">
    <property type="entry name" value="AAA+_ATPase"/>
</dbReference>
<evidence type="ECO:0000256" key="1">
    <source>
        <dbReference type="ARBA" id="ARBA00004141"/>
    </source>
</evidence>
<dbReference type="Proteomes" id="UP001190640">
    <property type="component" value="Chromosome 10"/>
</dbReference>
<evidence type="ECO:0000313" key="12">
    <source>
        <dbReference type="RefSeq" id="XP_054846593.1"/>
    </source>
</evidence>
<evidence type="ECO:0000256" key="9">
    <source>
        <dbReference type="SAM" id="Phobius"/>
    </source>
</evidence>
<evidence type="ECO:0000256" key="8">
    <source>
        <dbReference type="ARBA" id="ARBA00023136"/>
    </source>
</evidence>
<evidence type="ECO:0000259" key="10">
    <source>
        <dbReference type="PROSITE" id="PS50893"/>
    </source>
</evidence>
<proteinExistence type="inferred from homology"/>
<dbReference type="PROSITE" id="PS50893">
    <property type="entry name" value="ABC_TRANSPORTER_2"/>
    <property type="match status" value="1"/>
</dbReference>
<dbReference type="Pfam" id="PF19055">
    <property type="entry name" value="ABC2_membrane_7"/>
    <property type="match status" value="1"/>
</dbReference>
<comment type="similarity">
    <text evidence="2">Belongs to the ABC transporter superfamily. ABCG family. Eye pigment precursor importer (TC 3.A.1.204) subfamily.</text>
</comment>
<feature type="domain" description="ABC transporter" evidence="10">
    <location>
        <begin position="36"/>
        <end position="285"/>
    </location>
</feature>
<evidence type="ECO:0000256" key="2">
    <source>
        <dbReference type="ARBA" id="ARBA00005814"/>
    </source>
</evidence>